<dbReference type="InterPro" id="IPR027266">
    <property type="entry name" value="TrmE/GcvT-like"/>
</dbReference>
<dbReference type="PRINTS" id="PR00368">
    <property type="entry name" value="FADPNR"/>
</dbReference>
<gene>
    <name evidence="8" type="ORF">QMQ05_13465</name>
</gene>
<sequence>MSKPQRLPSQLRTRARIDESQALSLSIDGQQISAFRGDTVASAMLANNIRQCGESLYLKRPRGILAAGVEEPNALITVAAKHAGEVNESMLPATTVQVTDGVEVSLLSGLGVLDPDTDPAYYDHVHVHTDVLVVGAGPAGLAAAREASRSGARVTLLDERPEAGGTLLDTAGETIDGQDSTEWIAGVVQELAQAEETTHLQRTTVFGSYDANYFVAAQRRTVHQDGPAAPGVSRERIWHIRAGQVVLATGAHERPVVFENNDRPGIMLAGAVRSYLNRYGVLAGEKIAVFTTNDSAYELVSDLAASGSVVAVIDARSSISAAAAEAVAQGVQVISGSVVVDTEADKAGELSAIFVAELDEQRELGEVTRIEADVLAVAGGFNPVVHLHSQRQGKLNWDTTIHAFVPETAVANQHLAGAMTGLLDTASALSTGAATGAAAATAAGFETIARVPQALPVAHGETRPVWLVPSRLGDDAANYKFHFVDLQRDQTVADVLRATGAGMQSVEHIKRYTSISTANDQGKTSGVAAIGVIAAVLGIENPAEIGTTTFRAPYTPVAFAALAGRTRGQLLDPARITAMHSWHLEHGAEFEDVGQWKRPWYYPQPGEDMHAAVYRESKAVRESVGMLDATTLGKIEIRGKDAAEFLNRIYTNGYTKLKVGMGRYGVMCKADGMIFDDGVTLRLAEDRFLMHTTTGGAAGVLDWLEEWLQTEWPELDVTCTSVTEQLSTVAVVGPRSREVIAKVASSVDVSNEAFKFMAFQDVTLDSGIEARISRISFSGELAFEIAIPSWYGLKVWQDVYEAGQEFGITPYGTETMHVLRAEKGFIIVGQDTDGTVTPQDAGMEWVVSKLKDFVGNRSYSRADNQREDRKHLVSVLPVDKDLLLPEGAALVSVEELAAEGITPMEGWVTSSYNSPALGRTFGLALIKNGRNRIGETLRTPINGQLAEVTIAETVLFDPEGSRRDG</sequence>
<keyword evidence="3" id="KW-0520">NAD</keyword>
<evidence type="ECO:0000256" key="2">
    <source>
        <dbReference type="ARBA" id="ARBA00023002"/>
    </source>
</evidence>
<dbReference type="PRINTS" id="PR00469">
    <property type="entry name" value="PNDRDTASEII"/>
</dbReference>
<protein>
    <recommendedName>
        <fullName evidence="3">Sarcosine oxidase subunit alpha</fullName>
        <ecNumber evidence="3">1.5.3.24</ecNumber>
    </recommendedName>
</protein>
<evidence type="ECO:0000256" key="3">
    <source>
        <dbReference type="PIRNR" id="PIRNR037980"/>
    </source>
</evidence>
<evidence type="ECO:0000313" key="8">
    <source>
        <dbReference type="EMBL" id="XAO45348.1"/>
    </source>
</evidence>
<dbReference type="GO" id="GO:0000166">
    <property type="term" value="F:nucleotide binding"/>
    <property type="evidence" value="ECO:0007669"/>
    <property type="project" value="UniProtKB-KW"/>
</dbReference>
<comment type="similarity">
    <text evidence="1 3">Belongs to the GcvT family.</text>
</comment>
<dbReference type="InterPro" id="IPR006277">
    <property type="entry name" value="Sarcosine_oxidase_asu"/>
</dbReference>
<evidence type="ECO:0000313" key="9">
    <source>
        <dbReference type="Proteomes" id="UP001486888"/>
    </source>
</evidence>
<dbReference type="KEGG" id="gey:QMQ05_13465"/>
<dbReference type="Gene3D" id="3.30.1360.120">
    <property type="entry name" value="Probable tRNA modification gtpase trme, domain 1"/>
    <property type="match status" value="1"/>
</dbReference>
<keyword evidence="2 3" id="KW-0560">Oxidoreductase</keyword>
<reference evidence="8 9" key="1">
    <citation type="submission" date="2023-05" db="EMBL/GenBank/DDBJ databases">
        <title>Glutamicibacter sp. B1, complete genome.</title>
        <authorList>
            <person name="Long Y.H."/>
            <person name="Fang T."/>
            <person name="Li X.Y."/>
        </authorList>
    </citation>
    <scope>NUCLEOTIDE SEQUENCE [LARGE SCALE GENOMIC DNA]</scope>
    <source>
        <strain evidence="8 9">B1</strain>
    </source>
</reference>
<comment type="catalytic activity">
    <reaction evidence="3">
        <text>sarcosine + (6S)-5,6,7,8-tetrahydrofolate + O2 = (6R)-5,10-methylene-5,6,7,8-tetrahydrofolate + glycine + H2O2</text>
        <dbReference type="Rhea" id="RHEA:70455"/>
        <dbReference type="ChEBI" id="CHEBI:15379"/>
        <dbReference type="ChEBI" id="CHEBI:15636"/>
        <dbReference type="ChEBI" id="CHEBI:16240"/>
        <dbReference type="ChEBI" id="CHEBI:57305"/>
        <dbReference type="ChEBI" id="CHEBI:57433"/>
        <dbReference type="ChEBI" id="CHEBI:57453"/>
        <dbReference type="EC" id="1.5.3.24"/>
    </reaction>
</comment>
<dbReference type="Pfam" id="PF08669">
    <property type="entry name" value="GCV_T_C"/>
    <property type="match status" value="1"/>
</dbReference>
<dbReference type="RefSeq" id="WP_345470799.1">
    <property type="nucleotide sequence ID" value="NZ_CP125942.1"/>
</dbReference>
<dbReference type="InterPro" id="IPR023753">
    <property type="entry name" value="FAD/NAD-binding_dom"/>
</dbReference>
<dbReference type="SUPFAM" id="SSF101790">
    <property type="entry name" value="Aminomethyltransferase beta-barrel domain"/>
    <property type="match status" value="1"/>
</dbReference>
<dbReference type="AlphaFoldDB" id="A0AAU6WE13"/>
<proteinExistence type="inferred from homology"/>
<dbReference type="NCBIfam" id="TIGR01372">
    <property type="entry name" value="soxA"/>
    <property type="match status" value="1"/>
</dbReference>
<dbReference type="InterPro" id="IPR029043">
    <property type="entry name" value="GcvT/YgfZ_C"/>
</dbReference>
<comment type="cofactor">
    <cofactor evidence="3">
        <name>NAD(+)</name>
        <dbReference type="ChEBI" id="CHEBI:57540"/>
    </cofactor>
    <text evidence="3">Binds 1 NAD(+) per subunit.</text>
</comment>
<feature type="domain" description="FAD/NAD(P)-binding" evidence="5">
    <location>
        <begin position="130"/>
        <end position="397"/>
    </location>
</feature>
<dbReference type="InterPro" id="IPR013977">
    <property type="entry name" value="GcvT_C"/>
</dbReference>
<evidence type="ECO:0000256" key="1">
    <source>
        <dbReference type="ARBA" id="ARBA00008609"/>
    </source>
</evidence>
<evidence type="ECO:0000259" key="7">
    <source>
        <dbReference type="Pfam" id="PF17806"/>
    </source>
</evidence>
<dbReference type="Pfam" id="PF17806">
    <property type="entry name" value="SO_alpha_A3"/>
    <property type="match status" value="1"/>
</dbReference>
<dbReference type="Pfam" id="PF13510">
    <property type="entry name" value="Fer2_4"/>
    <property type="match status" value="1"/>
</dbReference>
<keyword evidence="9" id="KW-1185">Reference proteome</keyword>
<dbReference type="InterPro" id="IPR006222">
    <property type="entry name" value="GCVT_N"/>
</dbReference>
<feature type="domain" description="SoxA A3" evidence="7">
    <location>
        <begin position="482"/>
        <end position="565"/>
    </location>
</feature>
<dbReference type="SUPFAM" id="SSF103025">
    <property type="entry name" value="Folate-binding domain"/>
    <property type="match status" value="1"/>
</dbReference>
<dbReference type="Pfam" id="PF07992">
    <property type="entry name" value="Pyr_redox_2"/>
    <property type="match status" value="1"/>
</dbReference>
<evidence type="ECO:0000259" key="4">
    <source>
        <dbReference type="Pfam" id="PF01571"/>
    </source>
</evidence>
<feature type="domain" description="Aminomethyltransferase C-terminal" evidence="6">
    <location>
        <begin position="870"/>
        <end position="957"/>
    </location>
</feature>
<dbReference type="EC" id="1.5.3.24" evidence="3"/>
<feature type="domain" description="GCVT N-terminal" evidence="4">
    <location>
        <begin position="579"/>
        <end position="849"/>
    </location>
</feature>
<keyword evidence="3" id="KW-0963">Cytoplasm</keyword>
<dbReference type="Pfam" id="PF01571">
    <property type="entry name" value="GCV_T"/>
    <property type="match status" value="1"/>
</dbReference>
<dbReference type="GO" id="GO:0046653">
    <property type="term" value="P:tetrahydrofolate metabolic process"/>
    <property type="evidence" value="ECO:0007669"/>
    <property type="project" value="UniProtKB-UniRule"/>
</dbReference>
<dbReference type="InterPro" id="IPR042204">
    <property type="entry name" value="2Fe-2S-bd_N"/>
</dbReference>
<keyword evidence="3" id="KW-0547">Nucleotide-binding</keyword>
<dbReference type="InterPro" id="IPR036188">
    <property type="entry name" value="FAD/NAD-bd_sf"/>
</dbReference>
<dbReference type="PANTHER" id="PTHR43757">
    <property type="entry name" value="AMINOMETHYLTRANSFERASE"/>
    <property type="match status" value="1"/>
</dbReference>
<dbReference type="EMBL" id="CP125942">
    <property type="protein sequence ID" value="XAO45348.1"/>
    <property type="molecule type" value="Genomic_DNA"/>
</dbReference>
<dbReference type="GO" id="GO:0005737">
    <property type="term" value="C:cytoplasm"/>
    <property type="evidence" value="ECO:0007669"/>
    <property type="project" value="UniProtKB-SubCell"/>
</dbReference>
<dbReference type="PANTHER" id="PTHR43757:SF2">
    <property type="entry name" value="AMINOMETHYLTRANSFERASE, MITOCHONDRIAL"/>
    <property type="match status" value="1"/>
</dbReference>
<evidence type="ECO:0000259" key="5">
    <source>
        <dbReference type="Pfam" id="PF07992"/>
    </source>
</evidence>
<accession>A0AAU6WE13</accession>
<dbReference type="Gene3D" id="3.10.20.440">
    <property type="entry name" value="2Fe-2S iron-sulphur cluster binding domain, sarcosine oxidase, alpha subunit, N-terminal domain"/>
    <property type="match status" value="1"/>
</dbReference>
<dbReference type="PIRSF" id="PIRSF037980">
    <property type="entry name" value="SoxA"/>
    <property type="match status" value="1"/>
</dbReference>
<dbReference type="InterPro" id="IPR041117">
    <property type="entry name" value="SoxA_A3"/>
</dbReference>
<dbReference type="GO" id="GO:0008115">
    <property type="term" value="F:sarcosine oxidase activity"/>
    <property type="evidence" value="ECO:0007669"/>
    <property type="project" value="UniProtKB-UniRule"/>
</dbReference>
<dbReference type="Proteomes" id="UP001486888">
    <property type="component" value="Chromosome"/>
</dbReference>
<dbReference type="SUPFAM" id="SSF51905">
    <property type="entry name" value="FAD/NAD(P)-binding domain"/>
    <property type="match status" value="1"/>
</dbReference>
<name>A0AAU6WE13_9MICC</name>
<comment type="subcellular location">
    <subcellularLocation>
        <location evidence="3">Cytoplasm</location>
    </subcellularLocation>
</comment>
<dbReference type="Gene3D" id="3.50.50.60">
    <property type="entry name" value="FAD/NAD(P)-binding domain"/>
    <property type="match status" value="1"/>
</dbReference>
<dbReference type="InterPro" id="IPR028896">
    <property type="entry name" value="GcvT/YgfZ/DmdA"/>
</dbReference>
<evidence type="ECO:0000259" key="6">
    <source>
        <dbReference type="Pfam" id="PF08669"/>
    </source>
</evidence>
<organism evidence="8 9">
    <name type="scientific">Glutamicibacter ectropisis</name>
    <dbReference type="NCBI Taxonomy" id="3046593"/>
    <lineage>
        <taxon>Bacteria</taxon>
        <taxon>Bacillati</taxon>
        <taxon>Actinomycetota</taxon>
        <taxon>Actinomycetes</taxon>
        <taxon>Micrococcales</taxon>
        <taxon>Micrococcaceae</taxon>
        <taxon>Glutamicibacter</taxon>
    </lineage>
</organism>